<name>A0A0M3AQQ9_9SPHN</name>
<protein>
    <recommendedName>
        <fullName evidence="4">Flagellar hook-basal body complex protein FliE</fullName>
    </recommendedName>
</protein>
<comment type="caution">
    <text evidence="5">The sequence shown here is derived from an EMBL/GenBank/DDBJ whole genome shotgun (WGS) entry which is preliminary data.</text>
</comment>
<accession>A0A0M3AQQ9</accession>
<proteinExistence type="inferred from homology"/>
<dbReference type="GO" id="GO:0009425">
    <property type="term" value="C:bacterial-type flagellum basal body"/>
    <property type="evidence" value="ECO:0007669"/>
    <property type="project" value="UniProtKB-SubCell"/>
</dbReference>
<evidence type="ECO:0000256" key="4">
    <source>
        <dbReference type="HAMAP-Rule" id="MF_00724"/>
    </source>
</evidence>
<comment type="similarity">
    <text evidence="2 4">Belongs to the FliE family.</text>
</comment>
<dbReference type="PANTHER" id="PTHR34653:SF1">
    <property type="entry name" value="FLAGELLAR HOOK-BASAL BODY COMPLEX PROTEIN FLIE"/>
    <property type="match status" value="1"/>
</dbReference>
<dbReference type="EMBL" id="LBIC01000008">
    <property type="protein sequence ID" value="KKW90874.1"/>
    <property type="molecule type" value="Genomic_DNA"/>
</dbReference>
<dbReference type="GO" id="GO:0003774">
    <property type="term" value="F:cytoskeletal motor activity"/>
    <property type="evidence" value="ECO:0007669"/>
    <property type="project" value="InterPro"/>
</dbReference>
<dbReference type="GO" id="GO:0071973">
    <property type="term" value="P:bacterial-type flagellum-dependent cell motility"/>
    <property type="evidence" value="ECO:0007669"/>
    <property type="project" value="InterPro"/>
</dbReference>
<dbReference type="RefSeq" id="WP_046764975.1">
    <property type="nucleotide sequence ID" value="NZ_LBIC01000008.1"/>
</dbReference>
<keyword evidence="6" id="KW-1185">Reference proteome</keyword>
<evidence type="ECO:0000256" key="1">
    <source>
        <dbReference type="ARBA" id="ARBA00004117"/>
    </source>
</evidence>
<dbReference type="Proteomes" id="UP000033874">
    <property type="component" value="Unassembled WGS sequence"/>
</dbReference>
<dbReference type="PRINTS" id="PR01006">
    <property type="entry name" value="FLGHOOKFLIE"/>
</dbReference>
<dbReference type="HAMAP" id="MF_00724">
    <property type="entry name" value="FliE"/>
    <property type="match status" value="1"/>
</dbReference>
<dbReference type="Pfam" id="PF02049">
    <property type="entry name" value="FliE"/>
    <property type="match status" value="1"/>
</dbReference>
<comment type="subcellular location">
    <subcellularLocation>
        <location evidence="1 4">Bacterial flagellum basal body</location>
    </subcellularLocation>
</comment>
<dbReference type="PATRIC" id="fig|56193.3.peg.3731"/>
<dbReference type="InterPro" id="IPR001624">
    <property type="entry name" value="FliE"/>
</dbReference>
<evidence type="ECO:0000313" key="6">
    <source>
        <dbReference type="Proteomes" id="UP000033874"/>
    </source>
</evidence>
<evidence type="ECO:0000256" key="2">
    <source>
        <dbReference type="ARBA" id="ARBA00009272"/>
    </source>
</evidence>
<keyword evidence="3 4" id="KW-0975">Bacterial flagellum</keyword>
<evidence type="ECO:0000256" key="3">
    <source>
        <dbReference type="ARBA" id="ARBA00023143"/>
    </source>
</evidence>
<dbReference type="AlphaFoldDB" id="A0A0M3AQQ9"/>
<sequence length="132" mass="14184">MTDIDRVLAARNAIIQRNAAIRNATAPATIDPKAAEAFAAKLQGALSATATSVPALTVNQPSPTDSVRSAIASVNETMEQEDVATEAYERGETTDIAAVMLMKSRSDIEFEATLQIRNKLLSAYKDIMNMQI</sequence>
<gene>
    <name evidence="4" type="primary">fliE</name>
    <name evidence="5" type="ORF">YP76_17815</name>
</gene>
<dbReference type="PANTHER" id="PTHR34653">
    <property type="match status" value="1"/>
</dbReference>
<reference evidence="5 6" key="1">
    <citation type="submission" date="2015-04" db="EMBL/GenBank/DDBJ databases">
        <title>Genome sequence of aromatic hydrocarbons-degrading Sphingobium chungbukense DJ77.</title>
        <authorList>
            <person name="Kim Y.-C."/>
            <person name="Chae J.-C."/>
        </authorList>
    </citation>
    <scope>NUCLEOTIDE SEQUENCE [LARGE SCALE GENOMIC DNA]</scope>
    <source>
        <strain evidence="5 6">DJ77</strain>
    </source>
</reference>
<dbReference type="GO" id="GO:0005198">
    <property type="term" value="F:structural molecule activity"/>
    <property type="evidence" value="ECO:0007669"/>
    <property type="project" value="InterPro"/>
</dbReference>
<dbReference type="STRING" id="56193.YP76_17815"/>
<organism evidence="5 6">
    <name type="scientific">Sphingobium chungbukense</name>
    <dbReference type="NCBI Taxonomy" id="56193"/>
    <lineage>
        <taxon>Bacteria</taxon>
        <taxon>Pseudomonadati</taxon>
        <taxon>Pseudomonadota</taxon>
        <taxon>Alphaproteobacteria</taxon>
        <taxon>Sphingomonadales</taxon>
        <taxon>Sphingomonadaceae</taxon>
        <taxon>Sphingobium</taxon>
    </lineage>
</organism>
<evidence type="ECO:0000313" key="5">
    <source>
        <dbReference type="EMBL" id="KKW90874.1"/>
    </source>
</evidence>